<dbReference type="SMART" id="SM00448">
    <property type="entry name" value="REC"/>
    <property type="match status" value="1"/>
</dbReference>
<dbReference type="eggNOG" id="COG0745">
    <property type="taxonomic scope" value="Bacteria"/>
</dbReference>
<proteinExistence type="evidence at protein level"/>
<evidence type="ECO:0000313" key="3">
    <source>
        <dbReference type="EMBL" id="ABC29651.1"/>
    </source>
</evidence>
<dbReference type="PDB" id="3KHT">
    <property type="method" value="X-ray"/>
    <property type="resolution" value="2.10 A"/>
    <property type="chains" value="A=13-145"/>
</dbReference>
<name>Q2SI73_HAHCH</name>
<evidence type="ECO:0000259" key="2">
    <source>
        <dbReference type="PROSITE" id="PS50110"/>
    </source>
</evidence>
<dbReference type="KEGG" id="hch:HCH_02875"/>
<evidence type="ECO:0000256" key="1">
    <source>
        <dbReference type="PROSITE-ProRule" id="PRU00169"/>
    </source>
</evidence>
<dbReference type="InterPro" id="IPR011006">
    <property type="entry name" value="CheY-like_superfamily"/>
</dbReference>
<dbReference type="EMBL" id="CP000155">
    <property type="protein sequence ID" value="ABC29651.1"/>
    <property type="molecule type" value="Genomic_DNA"/>
</dbReference>
<dbReference type="Proteomes" id="UP000000238">
    <property type="component" value="Chromosome"/>
</dbReference>
<dbReference type="SMR" id="Q2SI73"/>
<organism evidence="3 4">
    <name type="scientific">Hahella chejuensis (strain KCTC 2396)</name>
    <dbReference type="NCBI Taxonomy" id="349521"/>
    <lineage>
        <taxon>Bacteria</taxon>
        <taxon>Pseudomonadati</taxon>
        <taxon>Pseudomonadota</taxon>
        <taxon>Gammaproteobacteria</taxon>
        <taxon>Oceanospirillales</taxon>
        <taxon>Hahellaceae</taxon>
        <taxon>Hahella</taxon>
    </lineage>
</organism>
<dbReference type="GO" id="GO:0000160">
    <property type="term" value="P:phosphorelay signal transduction system"/>
    <property type="evidence" value="ECO:0007669"/>
    <property type="project" value="InterPro"/>
</dbReference>
<dbReference type="InterPro" id="IPR052048">
    <property type="entry name" value="ST_Response_Regulator"/>
</dbReference>
<keyword evidence="4" id="KW-1185">Reference proteome</keyword>
<reference evidence="5" key="2">
    <citation type="submission" date="2009-10" db="PDB data bank">
        <title>Crystal structure of response regulator from Hahella chejuensis.</title>
        <authorList>
            <person name="Bagaria A."/>
            <person name="Burley S.K."/>
            <person name="Swaminathan S."/>
        </authorList>
    </citation>
    <scope>X-RAY CRYSTALLOGRAPHY (2.10 ANGSTROMS) OF 13-145</scope>
</reference>
<evidence type="ECO:0007829" key="5">
    <source>
        <dbReference type="PDB" id="3KHT"/>
    </source>
</evidence>
<dbReference type="Gene3D" id="3.40.50.2300">
    <property type="match status" value="1"/>
</dbReference>
<dbReference type="GO" id="GO:0003677">
    <property type="term" value="F:DNA binding"/>
    <property type="evidence" value="ECO:0007669"/>
    <property type="project" value="UniProtKB-KW"/>
</dbReference>
<dbReference type="PANTHER" id="PTHR43228">
    <property type="entry name" value="TWO-COMPONENT RESPONSE REGULATOR"/>
    <property type="match status" value="1"/>
</dbReference>
<accession>Q2SI73</accession>
<keyword evidence="5" id="KW-0002">3D-structure</keyword>
<keyword evidence="3" id="KW-0238">DNA-binding</keyword>
<dbReference type="PDBsum" id="3KHT"/>
<dbReference type="SUPFAM" id="SSF52172">
    <property type="entry name" value="CheY-like"/>
    <property type="match status" value="1"/>
</dbReference>
<dbReference type="Pfam" id="PF00072">
    <property type="entry name" value="Response_reg"/>
    <property type="match status" value="1"/>
</dbReference>
<dbReference type="STRING" id="349521.HCH_02875"/>
<feature type="modified residue" description="4-aspartylphosphate" evidence="1">
    <location>
        <position position="67"/>
    </location>
</feature>
<dbReference type="PROSITE" id="PS50110">
    <property type="entry name" value="RESPONSE_REGULATORY"/>
    <property type="match status" value="1"/>
</dbReference>
<protein>
    <submittedName>
        <fullName evidence="3">Response regulator containing a CheY-like receiver domain and an HTH DNA-binding domain</fullName>
    </submittedName>
</protein>
<feature type="domain" description="Response regulatory" evidence="2">
    <location>
        <begin position="16"/>
        <end position="134"/>
    </location>
</feature>
<dbReference type="HOGENOM" id="CLU_000445_69_17_6"/>
<keyword evidence="1" id="KW-0597">Phosphoprotein</keyword>
<dbReference type="EvolutionaryTrace" id="Q2SI73"/>
<sequence length="148" mass="16540">MASDRCRGDNIVRSKRVLVVEDNPDDIALIRRVLDRKDIHCQLEFVDNGAKALYQVQQAKYDLIILDIGLPIANGFEVMSAVRKPGANQHTPIVILTDNVSDDRAKQCMAAGASSVVDKSSNNVTDFYGRIYAIFSYWLTVNHCQLAR</sequence>
<dbReference type="PANTHER" id="PTHR43228:SF1">
    <property type="entry name" value="TWO-COMPONENT RESPONSE REGULATOR ARR22"/>
    <property type="match status" value="1"/>
</dbReference>
<evidence type="ECO:0000313" key="4">
    <source>
        <dbReference type="Proteomes" id="UP000000238"/>
    </source>
</evidence>
<dbReference type="InterPro" id="IPR001789">
    <property type="entry name" value="Sig_transdc_resp-reg_receiver"/>
</dbReference>
<dbReference type="OrthoDB" id="9793549at2"/>
<dbReference type="AlphaFoldDB" id="Q2SI73"/>
<gene>
    <name evidence="3" type="ordered locus">HCH_02875</name>
</gene>
<reference evidence="3 4" key="1">
    <citation type="journal article" date="2005" name="Nucleic Acids Res.">
        <title>Genomic blueprint of Hahella chejuensis, a marine microbe producing an algicidal agent.</title>
        <authorList>
            <person name="Jeong H."/>
            <person name="Yim J.H."/>
            <person name="Lee C."/>
            <person name="Choi S.-H."/>
            <person name="Park Y.K."/>
            <person name="Yoon S.H."/>
            <person name="Hur C.-G."/>
            <person name="Kang H.-Y."/>
            <person name="Kim D."/>
            <person name="Lee H.H."/>
            <person name="Park K.H."/>
            <person name="Park S.-H."/>
            <person name="Park H.-S."/>
            <person name="Lee H.K."/>
            <person name="Oh T.K."/>
            <person name="Kim J.F."/>
        </authorList>
    </citation>
    <scope>NUCLEOTIDE SEQUENCE [LARGE SCALE GENOMIC DNA]</scope>
    <source>
        <strain evidence="3 4">KCTC 2396</strain>
    </source>
</reference>